<dbReference type="RefSeq" id="WP_089327876.1">
    <property type="nucleotide sequence ID" value="NZ_FZOR01000021.1"/>
</dbReference>
<evidence type="ECO:0000259" key="1">
    <source>
        <dbReference type="Pfam" id="PF13452"/>
    </source>
</evidence>
<feature type="domain" description="FAS1-like dehydratase" evidence="1">
    <location>
        <begin position="7"/>
        <end position="136"/>
    </location>
</feature>
<dbReference type="EMBL" id="FZOR01000021">
    <property type="protein sequence ID" value="SNT25620.1"/>
    <property type="molecule type" value="Genomic_DNA"/>
</dbReference>
<dbReference type="OrthoDB" id="5415111at2"/>
<dbReference type="InterPro" id="IPR039569">
    <property type="entry name" value="FAS1-like_DH_region"/>
</dbReference>
<gene>
    <name evidence="2" type="ORF">SAMN05443665_102119</name>
</gene>
<dbReference type="PIRSF" id="PIRSF018072">
    <property type="entry name" value="UCP018072"/>
    <property type="match status" value="1"/>
</dbReference>
<name>A0A239L5P0_9ACTN</name>
<dbReference type="Proteomes" id="UP000198318">
    <property type="component" value="Unassembled WGS sequence"/>
</dbReference>
<protein>
    <submittedName>
        <fullName evidence="2">N-terminal half of MaoC dehydratase</fullName>
    </submittedName>
</protein>
<dbReference type="SUPFAM" id="SSF54637">
    <property type="entry name" value="Thioesterase/thiol ester dehydrase-isomerase"/>
    <property type="match status" value="1"/>
</dbReference>
<dbReference type="InterPro" id="IPR029069">
    <property type="entry name" value="HotDog_dom_sf"/>
</dbReference>
<proteinExistence type="predicted"/>
<dbReference type="Pfam" id="PF13452">
    <property type="entry name" value="FAS1_DH_region"/>
    <property type="match status" value="1"/>
</dbReference>
<keyword evidence="3" id="KW-1185">Reference proteome</keyword>
<organism evidence="2 3">
    <name type="scientific">Actinomadura meyerae</name>
    <dbReference type="NCBI Taxonomy" id="240840"/>
    <lineage>
        <taxon>Bacteria</taxon>
        <taxon>Bacillati</taxon>
        <taxon>Actinomycetota</taxon>
        <taxon>Actinomycetes</taxon>
        <taxon>Streptosporangiales</taxon>
        <taxon>Thermomonosporaceae</taxon>
        <taxon>Actinomadura</taxon>
    </lineage>
</organism>
<evidence type="ECO:0000313" key="2">
    <source>
        <dbReference type="EMBL" id="SNT25620.1"/>
    </source>
</evidence>
<dbReference type="Gene3D" id="3.10.129.10">
    <property type="entry name" value="Hotdog Thioesterase"/>
    <property type="match status" value="1"/>
</dbReference>
<evidence type="ECO:0000313" key="3">
    <source>
        <dbReference type="Proteomes" id="UP000198318"/>
    </source>
</evidence>
<sequence>MAGSPAIGLSTPPSTVDVERGRLRLFAKAIGETDPVYTDLDAARGAGHRDLPVPPTFLFCLEMDRPDPFAFLTEAGINLDRVLHGEQSFTYHALCHAGDSLTFESRITDDYERKGGALRFLVRQTHVTRAGRPIADLSNVIVVQQEKAEA</sequence>
<dbReference type="AlphaFoldDB" id="A0A239L5P0"/>
<dbReference type="InterPro" id="IPR016709">
    <property type="entry name" value="HadA-like"/>
</dbReference>
<accession>A0A239L5P0</accession>
<dbReference type="CDD" id="cd03441">
    <property type="entry name" value="R_hydratase_like"/>
    <property type="match status" value="1"/>
</dbReference>
<reference evidence="2 3" key="1">
    <citation type="submission" date="2017-06" db="EMBL/GenBank/DDBJ databases">
        <authorList>
            <person name="Kim H.J."/>
            <person name="Triplett B.A."/>
        </authorList>
    </citation>
    <scope>NUCLEOTIDE SEQUENCE [LARGE SCALE GENOMIC DNA]</scope>
    <source>
        <strain evidence="2 3">DSM 44715</strain>
    </source>
</reference>